<evidence type="ECO:0000313" key="3">
    <source>
        <dbReference type="Proteomes" id="UP000248395"/>
    </source>
</evidence>
<sequence length="151" mass="14656">MLSALKGALPSPVVASMNSSLFRLIFPALLAGSLLASAAAQGEGEMVIGRDVPARSAIRHGDPSPQVSQVATSPSAAMPVLAQQLADPVLAATHAVMAGPALQGPALVLDGQSGWSGLAAGGANGKQAGGMAGAAVSAIGVGHLLQSALHP</sequence>
<accession>A0A318JMU8</accession>
<dbReference type="Proteomes" id="UP000248395">
    <property type="component" value="Unassembled WGS sequence"/>
</dbReference>
<gene>
    <name evidence="2" type="ORF">DFR38_101313</name>
</gene>
<feature type="chain" id="PRO_5016357095" evidence="1">
    <location>
        <begin position="39"/>
        <end position="151"/>
    </location>
</feature>
<comment type="caution">
    <text evidence="2">The sequence shown here is derived from an EMBL/GenBank/DDBJ whole genome shotgun (WGS) entry which is preliminary data.</text>
</comment>
<evidence type="ECO:0000256" key="1">
    <source>
        <dbReference type="SAM" id="SignalP"/>
    </source>
</evidence>
<feature type="signal peptide" evidence="1">
    <location>
        <begin position="1"/>
        <end position="38"/>
    </location>
</feature>
<protein>
    <submittedName>
        <fullName evidence="2">Uncharacterized protein</fullName>
    </submittedName>
</protein>
<dbReference type="AlphaFoldDB" id="A0A318JMU8"/>
<organism evidence="2 3">
    <name type="scientific">Aquitalea magnusonii</name>
    <dbReference type="NCBI Taxonomy" id="332411"/>
    <lineage>
        <taxon>Bacteria</taxon>
        <taxon>Pseudomonadati</taxon>
        <taxon>Pseudomonadota</taxon>
        <taxon>Betaproteobacteria</taxon>
        <taxon>Neisseriales</taxon>
        <taxon>Chromobacteriaceae</taxon>
        <taxon>Aquitalea</taxon>
    </lineage>
</organism>
<evidence type="ECO:0000313" key="2">
    <source>
        <dbReference type="EMBL" id="PXX51251.1"/>
    </source>
</evidence>
<name>A0A318JMU8_9NEIS</name>
<proteinExistence type="predicted"/>
<keyword evidence="1" id="KW-0732">Signal</keyword>
<dbReference type="EMBL" id="QJKC01000001">
    <property type="protein sequence ID" value="PXX51251.1"/>
    <property type="molecule type" value="Genomic_DNA"/>
</dbReference>
<keyword evidence="3" id="KW-1185">Reference proteome</keyword>
<reference evidence="2 3" key="1">
    <citation type="submission" date="2018-05" db="EMBL/GenBank/DDBJ databases">
        <title>Genomic Encyclopedia of Type Strains, Phase IV (KMG-IV): sequencing the most valuable type-strain genomes for metagenomic binning, comparative biology and taxonomic classification.</title>
        <authorList>
            <person name="Goeker M."/>
        </authorList>
    </citation>
    <scope>NUCLEOTIDE SEQUENCE [LARGE SCALE GENOMIC DNA]</scope>
    <source>
        <strain evidence="2 3">DSM 25134</strain>
    </source>
</reference>